<gene>
    <name evidence="1" type="ORF">ENH87_07595</name>
</gene>
<accession>A0A831QQ87</accession>
<protein>
    <submittedName>
        <fullName evidence="1">STAS/SEC14 domain-containing protein</fullName>
    </submittedName>
</protein>
<organism evidence="1">
    <name type="scientific">Pricia antarctica</name>
    <dbReference type="NCBI Taxonomy" id="641691"/>
    <lineage>
        <taxon>Bacteria</taxon>
        <taxon>Pseudomonadati</taxon>
        <taxon>Bacteroidota</taxon>
        <taxon>Flavobacteriia</taxon>
        <taxon>Flavobacteriales</taxon>
        <taxon>Flavobacteriaceae</taxon>
        <taxon>Pricia</taxon>
    </lineage>
</organism>
<dbReference type="AlphaFoldDB" id="A0A831QQ87"/>
<comment type="caution">
    <text evidence="1">The sequence shown here is derived from an EMBL/GenBank/DDBJ whole genome shotgun (WGS) entry which is preliminary data.</text>
</comment>
<proteinExistence type="predicted"/>
<dbReference type="InterPro" id="IPR036513">
    <property type="entry name" value="STAS_dom_sf"/>
</dbReference>
<dbReference type="Proteomes" id="UP000886191">
    <property type="component" value="Unassembled WGS sequence"/>
</dbReference>
<sequence length="128" mass="15257">MTLRYYKFKKNKMMTITKKNNTLFLIAKGVLDPNDCENFFLELNRQINSAKDVRCYFEIKDCQGCTPEVFEIDYFQNLEKEKHLEKVAIVGSSKYQEEFTKLLMPFSRAHIRYFESKDSLTAKKWIEA</sequence>
<name>A0A831QQ87_9FLAO</name>
<dbReference type="SUPFAM" id="SSF52091">
    <property type="entry name" value="SpoIIaa-like"/>
    <property type="match status" value="1"/>
</dbReference>
<dbReference type="InterPro" id="IPR038396">
    <property type="entry name" value="SpoIIAA-like_sf"/>
</dbReference>
<dbReference type="EMBL" id="DRGL01000025">
    <property type="protein sequence ID" value="HEA20766.1"/>
    <property type="molecule type" value="Genomic_DNA"/>
</dbReference>
<dbReference type="Gene3D" id="3.40.50.10600">
    <property type="entry name" value="SpoIIaa-like domains"/>
    <property type="match status" value="1"/>
</dbReference>
<reference evidence="1" key="1">
    <citation type="journal article" date="2020" name="mSystems">
        <title>Genome- and Community-Level Interaction Insights into Carbon Utilization and Element Cycling Functions of Hydrothermarchaeota in Hydrothermal Sediment.</title>
        <authorList>
            <person name="Zhou Z."/>
            <person name="Liu Y."/>
            <person name="Xu W."/>
            <person name="Pan J."/>
            <person name="Luo Z.H."/>
            <person name="Li M."/>
        </authorList>
    </citation>
    <scope>NUCLEOTIDE SEQUENCE [LARGE SCALE GENOMIC DNA]</scope>
    <source>
        <strain evidence="1">HyVt-345</strain>
    </source>
</reference>
<evidence type="ECO:0000313" key="1">
    <source>
        <dbReference type="EMBL" id="HEA20766.1"/>
    </source>
</evidence>
<dbReference type="InterPro" id="IPR021866">
    <property type="entry name" value="SpoIIAA-like"/>
</dbReference>
<dbReference type="Pfam" id="PF11964">
    <property type="entry name" value="SpoIIAA-like"/>
    <property type="match status" value="1"/>
</dbReference>